<dbReference type="Gene3D" id="3.10.50.10">
    <property type="match status" value="1"/>
</dbReference>
<dbReference type="EC" id="3.2.1.14" evidence="8"/>
<name>A0A8S3VRQ1_MYTED</name>
<dbReference type="EMBL" id="CAJPWZ010003318">
    <property type="protein sequence ID" value="CAG2257055.1"/>
    <property type="molecule type" value="Genomic_DNA"/>
</dbReference>
<gene>
    <name evidence="8" type="ORF">MEDL_68155</name>
</gene>
<feature type="region of interest" description="Disordered" evidence="5">
    <location>
        <begin position="410"/>
        <end position="429"/>
    </location>
</feature>
<evidence type="ECO:0000256" key="6">
    <source>
        <dbReference type="SAM" id="Phobius"/>
    </source>
</evidence>
<feature type="domain" description="GH18" evidence="7">
    <location>
        <begin position="39"/>
        <end position="365"/>
    </location>
</feature>
<reference evidence="8" key="1">
    <citation type="submission" date="2021-03" db="EMBL/GenBank/DDBJ databases">
        <authorList>
            <person name="Bekaert M."/>
        </authorList>
    </citation>
    <scope>NUCLEOTIDE SEQUENCE</scope>
</reference>
<dbReference type="GO" id="GO:0005576">
    <property type="term" value="C:extracellular region"/>
    <property type="evidence" value="ECO:0007669"/>
    <property type="project" value="TreeGrafter"/>
</dbReference>
<evidence type="ECO:0000256" key="2">
    <source>
        <dbReference type="ARBA" id="ARBA00023157"/>
    </source>
</evidence>
<dbReference type="GO" id="GO:0008843">
    <property type="term" value="F:endochitinase activity"/>
    <property type="evidence" value="ECO:0007669"/>
    <property type="project" value="UniProtKB-EC"/>
</dbReference>
<keyword evidence="2" id="KW-1015">Disulfide bond</keyword>
<feature type="compositionally biased region" description="Low complexity" evidence="5">
    <location>
        <begin position="574"/>
        <end position="585"/>
    </location>
</feature>
<evidence type="ECO:0000256" key="3">
    <source>
        <dbReference type="ARBA" id="ARBA00023295"/>
    </source>
</evidence>
<evidence type="ECO:0000313" key="8">
    <source>
        <dbReference type="EMBL" id="CAG2257055.1"/>
    </source>
</evidence>
<keyword evidence="6" id="KW-0472">Membrane</keyword>
<feature type="compositionally biased region" description="Low complexity" evidence="5">
    <location>
        <begin position="599"/>
        <end position="610"/>
    </location>
</feature>
<feature type="region of interest" description="Disordered" evidence="5">
    <location>
        <begin position="434"/>
        <end position="530"/>
    </location>
</feature>
<sequence>MQKIKTCKILTFNNLDSVAMIRTGVCLILCLHCEVISSYKRVCFFTNWSQYRTGIGKYTADKIDPFLCTHVIYAFAKVSGNTIQSYEENDITKSSKGQYEMANELKLINPELKVLLAIGGWNHGSGPFSTLVSNQLNMDAFAQNSLNYLRTHGFDGLDIDWEYPGSRGSPPEDKYRFTTLIKYLDFINLMTYDFVEDNDTVTSHHSPYNDSAVFGFNVDYAVKMWLDGGAPKEKLIMGFPTYGRSFTLSNTMDTGLGAPSIGRGTAGPYTRESSVLAYYEICSKIQTENWTEVWLDKQQVPYAYHGNQWVGFDNLRSIEIKVNYIIANDLGGAMVWAIDLDDFNGICGNGAYPLTSKMKNMFNASSHEYISTPISSTADITTLKTSDDTLTETIYTSTESFFNDIFSTKDTTTTPVSSKSDKSTSHSTKNIILTRESTAHDFPSDSPTDVPTDSPTDVPTDSPTDVPTDVPTDSPTDVPTDVPTDSPTQIQTEQTTSYTSDTNMESTDKSTKQSSEMLNTSTERLNSTVSELTTKSEQFDWTDKTSTEVSPSTTELLTTFNDSLLPTVITDTSTVDTTEPVPTTSGSISLTETDHTEVTLSPSSTTTSKLKFPDSQEYSRDLVKDLDNKYIIFVLAGLLFLSLLFNIVQCLRSRKKRATELFLFPKTQTDFTSD</sequence>
<evidence type="ECO:0000256" key="1">
    <source>
        <dbReference type="ARBA" id="ARBA00022801"/>
    </source>
</evidence>
<dbReference type="SMART" id="SM00636">
    <property type="entry name" value="Glyco_18"/>
    <property type="match status" value="1"/>
</dbReference>
<evidence type="ECO:0000259" key="7">
    <source>
        <dbReference type="PROSITE" id="PS51910"/>
    </source>
</evidence>
<dbReference type="Pfam" id="PF00704">
    <property type="entry name" value="Glyco_hydro_18"/>
    <property type="match status" value="1"/>
</dbReference>
<dbReference type="AlphaFoldDB" id="A0A8S3VRQ1"/>
<proteinExistence type="predicted"/>
<dbReference type="SUPFAM" id="SSF54556">
    <property type="entry name" value="Chitinase insertion domain"/>
    <property type="match status" value="1"/>
</dbReference>
<dbReference type="FunFam" id="3.10.50.10:FF:000001">
    <property type="entry name" value="Chitinase 3-like 1"/>
    <property type="match status" value="1"/>
</dbReference>
<dbReference type="PROSITE" id="PS01095">
    <property type="entry name" value="GH18_1"/>
    <property type="match status" value="1"/>
</dbReference>
<dbReference type="OrthoDB" id="6130020at2759"/>
<dbReference type="PANTHER" id="PTHR11177:SF248">
    <property type="entry name" value="CHITOTRIOSIDASE-1"/>
    <property type="match status" value="1"/>
</dbReference>
<dbReference type="InterPro" id="IPR001223">
    <property type="entry name" value="Glyco_hydro18_cat"/>
</dbReference>
<keyword evidence="3 4" id="KW-0326">Glycosidase</keyword>
<organism evidence="8 9">
    <name type="scientific">Mytilus edulis</name>
    <name type="common">Blue mussel</name>
    <dbReference type="NCBI Taxonomy" id="6550"/>
    <lineage>
        <taxon>Eukaryota</taxon>
        <taxon>Metazoa</taxon>
        <taxon>Spiralia</taxon>
        <taxon>Lophotrochozoa</taxon>
        <taxon>Mollusca</taxon>
        <taxon>Bivalvia</taxon>
        <taxon>Autobranchia</taxon>
        <taxon>Pteriomorphia</taxon>
        <taxon>Mytilida</taxon>
        <taxon>Mytiloidea</taxon>
        <taxon>Mytilidae</taxon>
        <taxon>Mytilinae</taxon>
        <taxon>Mytilus</taxon>
    </lineage>
</organism>
<keyword evidence="6" id="KW-1133">Transmembrane helix</keyword>
<feature type="compositionally biased region" description="Polar residues" evidence="5">
    <location>
        <begin position="512"/>
        <end position="530"/>
    </location>
</feature>
<dbReference type="InterPro" id="IPR050314">
    <property type="entry name" value="Glycosyl_Hydrlase_18"/>
</dbReference>
<feature type="region of interest" description="Disordered" evidence="5">
    <location>
        <begin position="574"/>
        <end position="611"/>
    </location>
</feature>
<dbReference type="InterPro" id="IPR011583">
    <property type="entry name" value="Chitinase_II/V-like_cat"/>
</dbReference>
<feature type="compositionally biased region" description="Polar residues" evidence="5">
    <location>
        <begin position="445"/>
        <end position="505"/>
    </location>
</feature>
<dbReference type="Gene3D" id="3.20.20.80">
    <property type="entry name" value="Glycosidases"/>
    <property type="match status" value="2"/>
</dbReference>
<evidence type="ECO:0000256" key="5">
    <source>
        <dbReference type="SAM" id="MobiDB-lite"/>
    </source>
</evidence>
<keyword evidence="9" id="KW-1185">Reference proteome</keyword>
<evidence type="ECO:0000313" key="9">
    <source>
        <dbReference type="Proteomes" id="UP000683360"/>
    </source>
</evidence>
<dbReference type="InterPro" id="IPR001579">
    <property type="entry name" value="Glyco_hydro_18_chit_AS"/>
</dbReference>
<comment type="caution">
    <text evidence="8">The sequence shown here is derived from an EMBL/GenBank/DDBJ whole genome shotgun (WGS) entry which is preliminary data.</text>
</comment>
<dbReference type="CDD" id="cd02872">
    <property type="entry name" value="GH18_chitolectin_chitotriosidase"/>
    <property type="match status" value="1"/>
</dbReference>
<dbReference type="InterPro" id="IPR029070">
    <property type="entry name" value="Chitinase_insertion_sf"/>
</dbReference>
<evidence type="ECO:0000256" key="4">
    <source>
        <dbReference type="RuleBase" id="RU000489"/>
    </source>
</evidence>
<dbReference type="InterPro" id="IPR017853">
    <property type="entry name" value="GH"/>
</dbReference>
<dbReference type="Proteomes" id="UP000683360">
    <property type="component" value="Unassembled WGS sequence"/>
</dbReference>
<dbReference type="PANTHER" id="PTHR11177">
    <property type="entry name" value="CHITINASE"/>
    <property type="match status" value="1"/>
</dbReference>
<dbReference type="GO" id="GO:0006032">
    <property type="term" value="P:chitin catabolic process"/>
    <property type="evidence" value="ECO:0007669"/>
    <property type="project" value="UniProtKB-ARBA"/>
</dbReference>
<protein>
    <submittedName>
        <fullName evidence="8">E3.2.1.14</fullName>
        <ecNumber evidence="8">3.2.1.14</ecNumber>
    </submittedName>
</protein>
<keyword evidence="6" id="KW-0812">Transmembrane</keyword>
<dbReference type="GO" id="GO:0008061">
    <property type="term" value="F:chitin binding"/>
    <property type="evidence" value="ECO:0007669"/>
    <property type="project" value="InterPro"/>
</dbReference>
<feature type="transmembrane region" description="Helical" evidence="6">
    <location>
        <begin position="630"/>
        <end position="648"/>
    </location>
</feature>
<dbReference type="SUPFAM" id="SSF51445">
    <property type="entry name" value="(Trans)glycosidases"/>
    <property type="match status" value="1"/>
</dbReference>
<accession>A0A8S3VRQ1</accession>
<keyword evidence="1 4" id="KW-0378">Hydrolase</keyword>
<dbReference type="GO" id="GO:0005975">
    <property type="term" value="P:carbohydrate metabolic process"/>
    <property type="evidence" value="ECO:0007669"/>
    <property type="project" value="InterPro"/>
</dbReference>
<dbReference type="PROSITE" id="PS51910">
    <property type="entry name" value="GH18_2"/>
    <property type="match status" value="1"/>
</dbReference>